<feature type="transmembrane region" description="Helical" evidence="7">
    <location>
        <begin position="205"/>
        <end position="224"/>
    </location>
</feature>
<comment type="caution">
    <text evidence="9">The sequence shown here is derived from an EMBL/GenBank/DDBJ whole genome shotgun (WGS) entry which is preliminary data.</text>
</comment>
<evidence type="ECO:0000313" key="9">
    <source>
        <dbReference type="EMBL" id="CAD6269358.1"/>
    </source>
</evidence>
<dbReference type="Gene3D" id="1.20.1530.20">
    <property type="match status" value="1"/>
</dbReference>
<dbReference type="Pfam" id="PF00999">
    <property type="entry name" value="Na_H_Exchanger"/>
    <property type="match status" value="1"/>
</dbReference>
<dbReference type="InterPro" id="IPR038770">
    <property type="entry name" value="Na+/solute_symporter_sf"/>
</dbReference>
<dbReference type="InterPro" id="IPR006153">
    <property type="entry name" value="Cation/H_exchanger_TM"/>
</dbReference>
<protein>
    <recommendedName>
        <fullName evidence="8">Cation/H+ exchanger transmembrane domain-containing protein</fullName>
    </recommendedName>
</protein>
<feature type="transmembrane region" description="Helical" evidence="7">
    <location>
        <begin position="236"/>
        <end position="255"/>
    </location>
</feature>
<evidence type="ECO:0000256" key="2">
    <source>
        <dbReference type="ARBA" id="ARBA00004119"/>
    </source>
</evidence>
<evidence type="ECO:0000256" key="6">
    <source>
        <dbReference type="ARBA" id="ARBA00023136"/>
    </source>
</evidence>
<dbReference type="GO" id="GO:0016020">
    <property type="term" value="C:membrane"/>
    <property type="evidence" value="ECO:0007669"/>
    <property type="project" value="UniProtKB-SubCell"/>
</dbReference>
<comment type="function">
    <text evidence="1">May function as sodium-coupled metabolite transporter across the chloroplast envelope.</text>
</comment>
<comment type="subcellular location">
    <subcellularLocation>
        <location evidence="3">Membrane</location>
        <topology evidence="3">Multi-pass membrane protein</topology>
    </subcellularLocation>
    <subcellularLocation>
        <location evidence="2">Plastid</location>
        <location evidence="2">Chloroplast envelope</location>
    </subcellularLocation>
</comment>
<keyword evidence="5 7" id="KW-1133">Transmembrane helix</keyword>
<dbReference type="OrthoDB" id="4834at2759"/>
<dbReference type="GO" id="GO:1902600">
    <property type="term" value="P:proton transmembrane transport"/>
    <property type="evidence" value="ECO:0007669"/>
    <property type="project" value="InterPro"/>
</dbReference>
<feature type="transmembrane region" description="Helical" evidence="7">
    <location>
        <begin position="53"/>
        <end position="74"/>
    </location>
</feature>
<feature type="transmembrane region" description="Helical" evidence="7">
    <location>
        <begin position="173"/>
        <end position="193"/>
    </location>
</feature>
<dbReference type="GO" id="GO:0015297">
    <property type="term" value="F:antiporter activity"/>
    <property type="evidence" value="ECO:0007669"/>
    <property type="project" value="InterPro"/>
</dbReference>
<gene>
    <name evidence="9" type="ORF">NCGR_LOCUS52662</name>
</gene>
<name>A0A811RHN1_9POAL</name>
<sequence>MTDNALSLLAEKGELPTRFGSATLGILLLQDIAVCPLLVILPVLESQNIVERSLWPLLLAESLKALGGLGLLSLGGKYLMRRVFEFVAESRSSEAFVALCLLTVAGTSLITQKLGFSDTLGAFLAGAILAETNFRTQIEADIRPFRGLLLGLFFMTTGTSIDMQVLIREWPNVLSLLGGLIAIKTLIITAIGPRVGLTLKESVRIGLLLSQGGEFGFVVFSLANRLGVLPLELNKLLIIVVVLSMALTPLLNEVGRRVAGIIDERSEEKEKPAEMVNYGATEPVVILGFGEMGQVLANFLSAPLSFGIEKDTEGWPYVAFDLNPAVVKTSLQLGSMLLKGLGVMSDDVSFLSKLVRDSMELQAQEALKDIGDQEVDIMKPLQVRVSDLVESNGNGSRMVAQEQLLSLSSRPDIKAIKPPVANRIPDMKVENDKPGYDFDRVDSEDGVAYCLLESDDGSDEASSTSKEMID</sequence>
<evidence type="ECO:0000256" key="1">
    <source>
        <dbReference type="ARBA" id="ARBA00003198"/>
    </source>
</evidence>
<keyword evidence="4 7" id="KW-0812">Transmembrane</keyword>
<evidence type="ECO:0000256" key="5">
    <source>
        <dbReference type="ARBA" id="ARBA00022989"/>
    </source>
</evidence>
<evidence type="ECO:0000313" key="10">
    <source>
        <dbReference type="Proteomes" id="UP000604825"/>
    </source>
</evidence>
<proteinExistence type="predicted"/>
<evidence type="ECO:0000256" key="4">
    <source>
        <dbReference type="ARBA" id="ARBA00022692"/>
    </source>
</evidence>
<reference evidence="9" key="1">
    <citation type="submission" date="2020-10" db="EMBL/GenBank/DDBJ databases">
        <authorList>
            <person name="Han B."/>
            <person name="Lu T."/>
            <person name="Zhao Q."/>
            <person name="Huang X."/>
            <person name="Zhao Y."/>
        </authorList>
    </citation>
    <scope>NUCLEOTIDE SEQUENCE</scope>
</reference>
<dbReference type="GO" id="GO:0009941">
    <property type="term" value="C:chloroplast envelope"/>
    <property type="evidence" value="ECO:0007669"/>
    <property type="project" value="UniProtKB-SubCell"/>
</dbReference>
<dbReference type="EMBL" id="CAJGYO010000015">
    <property type="protein sequence ID" value="CAD6269358.1"/>
    <property type="molecule type" value="Genomic_DNA"/>
</dbReference>
<accession>A0A811RHN1</accession>
<evidence type="ECO:0000259" key="8">
    <source>
        <dbReference type="Pfam" id="PF00999"/>
    </source>
</evidence>
<keyword evidence="10" id="KW-1185">Reference proteome</keyword>
<dbReference type="Proteomes" id="UP000604825">
    <property type="component" value="Unassembled WGS sequence"/>
</dbReference>
<evidence type="ECO:0000256" key="7">
    <source>
        <dbReference type="SAM" id="Phobius"/>
    </source>
</evidence>
<feature type="transmembrane region" description="Helical" evidence="7">
    <location>
        <begin position="21"/>
        <end position="41"/>
    </location>
</feature>
<dbReference type="AlphaFoldDB" id="A0A811RHN1"/>
<dbReference type="PANTHER" id="PTHR46157:SF4">
    <property type="entry name" value="K(+) EFFLUX ANTIPORTER 3, CHLOROPLASTIC"/>
    <property type="match status" value="1"/>
</dbReference>
<evidence type="ECO:0000256" key="3">
    <source>
        <dbReference type="ARBA" id="ARBA00004141"/>
    </source>
</evidence>
<keyword evidence="6 7" id="KW-0472">Membrane</keyword>
<organism evidence="9 10">
    <name type="scientific">Miscanthus lutarioriparius</name>
    <dbReference type="NCBI Taxonomy" id="422564"/>
    <lineage>
        <taxon>Eukaryota</taxon>
        <taxon>Viridiplantae</taxon>
        <taxon>Streptophyta</taxon>
        <taxon>Embryophyta</taxon>
        <taxon>Tracheophyta</taxon>
        <taxon>Spermatophyta</taxon>
        <taxon>Magnoliopsida</taxon>
        <taxon>Liliopsida</taxon>
        <taxon>Poales</taxon>
        <taxon>Poaceae</taxon>
        <taxon>PACMAD clade</taxon>
        <taxon>Panicoideae</taxon>
        <taxon>Andropogonodae</taxon>
        <taxon>Andropogoneae</taxon>
        <taxon>Saccharinae</taxon>
        <taxon>Miscanthus</taxon>
    </lineage>
</organism>
<feature type="domain" description="Cation/H+ exchanger transmembrane" evidence="8">
    <location>
        <begin position="6"/>
        <end position="252"/>
    </location>
</feature>
<dbReference type="PANTHER" id="PTHR46157">
    <property type="entry name" value="K(+) EFFLUX ANTIPORTER 3, CHLOROPLASTIC"/>
    <property type="match status" value="1"/>
</dbReference>